<feature type="transmembrane region" description="Helical" evidence="7">
    <location>
        <begin position="46"/>
        <end position="70"/>
    </location>
</feature>
<feature type="transmembrane region" description="Helical" evidence="7">
    <location>
        <begin position="286"/>
        <end position="309"/>
    </location>
</feature>
<evidence type="ECO:0000256" key="5">
    <source>
        <dbReference type="ARBA" id="ARBA00022989"/>
    </source>
</evidence>
<keyword evidence="5 7" id="KW-1133">Transmembrane helix</keyword>
<keyword evidence="9" id="KW-1185">Reference proteome</keyword>
<dbReference type="InterPro" id="IPR050833">
    <property type="entry name" value="Poly_Biosynth_Transport"/>
</dbReference>
<dbReference type="PANTHER" id="PTHR30250:SF10">
    <property type="entry name" value="LIPOPOLYSACCHARIDE BIOSYNTHESIS PROTEIN WZXC"/>
    <property type="match status" value="1"/>
</dbReference>
<dbReference type="Pfam" id="PF13440">
    <property type="entry name" value="Polysacc_synt_3"/>
    <property type="match status" value="1"/>
</dbReference>
<feature type="transmembrane region" description="Helical" evidence="7">
    <location>
        <begin position="417"/>
        <end position="435"/>
    </location>
</feature>
<feature type="transmembrane region" description="Helical" evidence="7">
    <location>
        <begin position="442"/>
        <end position="459"/>
    </location>
</feature>
<feature type="transmembrane region" description="Helical" evidence="7">
    <location>
        <begin position="215"/>
        <end position="236"/>
    </location>
</feature>
<evidence type="ECO:0000313" key="9">
    <source>
        <dbReference type="Proteomes" id="UP000737402"/>
    </source>
</evidence>
<evidence type="ECO:0000256" key="6">
    <source>
        <dbReference type="ARBA" id="ARBA00023136"/>
    </source>
</evidence>
<evidence type="ECO:0000256" key="1">
    <source>
        <dbReference type="ARBA" id="ARBA00004651"/>
    </source>
</evidence>
<feature type="transmembrane region" description="Helical" evidence="7">
    <location>
        <begin position="366"/>
        <end position="397"/>
    </location>
</feature>
<evidence type="ECO:0000256" key="3">
    <source>
        <dbReference type="ARBA" id="ARBA00022475"/>
    </source>
</evidence>
<gene>
    <name evidence="8" type="ORF">JOC95_000393</name>
</gene>
<keyword evidence="6 7" id="KW-0472">Membrane</keyword>
<proteinExistence type="inferred from homology"/>
<keyword evidence="3" id="KW-1003">Cell membrane</keyword>
<feature type="transmembrane region" description="Helical" evidence="7">
    <location>
        <begin position="118"/>
        <end position="138"/>
    </location>
</feature>
<comment type="caution">
    <text evidence="8">The sequence shown here is derived from an EMBL/GenBank/DDBJ whole genome shotgun (WGS) entry which is preliminary data.</text>
</comment>
<dbReference type="Proteomes" id="UP000737402">
    <property type="component" value="Unassembled WGS sequence"/>
</dbReference>
<dbReference type="CDD" id="cd13127">
    <property type="entry name" value="MATE_tuaB_like"/>
    <property type="match status" value="1"/>
</dbReference>
<organism evidence="8 9">
    <name type="scientific">Sutcliffiella tianshenii</name>
    <dbReference type="NCBI Taxonomy" id="1463404"/>
    <lineage>
        <taxon>Bacteria</taxon>
        <taxon>Bacillati</taxon>
        <taxon>Bacillota</taxon>
        <taxon>Bacilli</taxon>
        <taxon>Bacillales</taxon>
        <taxon>Bacillaceae</taxon>
        <taxon>Sutcliffiella</taxon>
    </lineage>
</organism>
<feature type="transmembrane region" description="Helical" evidence="7">
    <location>
        <begin position="82"/>
        <end position="106"/>
    </location>
</feature>
<protein>
    <submittedName>
        <fullName evidence="8">O-antigen/teichoic acid export membrane protein</fullName>
    </submittedName>
</protein>
<sequence>MNSELTKAKVISSLIWKLLERGGTQGIQFIVTIVLARLLLPEEFGLIVLVTIFITIAGVFIQSGFNTALIQKKNSDEVDFSSVFFLSLFVASLLYIGLFFMAPIIATFFEEPQLKTVLRYQSLTLFFGAFNSIQIAVVSKNLEFKKLFISSLGAMIISATAGIMMAYAGFGVWSLVVQHLSNQLLVTIILWFTVKWRPTLLFSFARIKTLFAFGWKVLVSSLLDTLYINLTSLFIGKMYSSATLGFYNRGEQFPKLIVSNINGSIQSVMFPTLSSHQDNIKRVKDIVRRSIVTSSFIVFPVMVGMAAVAEPLVNIVLTEKWLPAVPFLQIFCASYALWPIHTANLQAINALGRSDIFLKLEIFKKLLGLVVIAISIPFGAYAMAFGVFVVSIISTFINAYPNLKLIDYRYREQWKDIIPSLILSIIMGMVVYSIQWIGMTEALTLIVQIIVGIVIYIGLAKALRLECYTYLITTGKEMLKNKKRKAG</sequence>
<evidence type="ECO:0000313" key="8">
    <source>
        <dbReference type="EMBL" id="MBM7618551.1"/>
    </source>
</evidence>
<keyword evidence="4 7" id="KW-0812">Transmembrane</keyword>
<dbReference type="RefSeq" id="WP_204412859.1">
    <property type="nucleotide sequence ID" value="NZ_JAFBED010000001.1"/>
</dbReference>
<comment type="subcellular location">
    <subcellularLocation>
        <location evidence="1">Cell membrane</location>
        <topology evidence="1">Multi-pass membrane protein</topology>
    </subcellularLocation>
</comment>
<reference evidence="8 9" key="1">
    <citation type="submission" date="2021-01" db="EMBL/GenBank/DDBJ databases">
        <title>Genomic Encyclopedia of Type Strains, Phase IV (KMG-IV): sequencing the most valuable type-strain genomes for metagenomic binning, comparative biology and taxonomic classification.</title>
        <authorList>
            <person name="Goeker M."/>
        </authorList>
    </citation>
    <scope>NUCLEOTIDE SEQUENCE [LARGE SCALE GENOMIC DNA]</scope>
    <source>
        <strain evidence="8 9">DSM 25879</strain>
    </source>
</reference>
<evidence type="ECO:0000256" key="7">
    <source>
        <dbReference type="SAM" id="Phobius"/>
    </source>
</evidence>
<feature type="transmembrane region" description="Helical" evidence="7">
    <location>
        <begin position="176"/>
        <end position="194"/>
    </location>
</feature>
<evidence type="ECO:0000256" key="4">
    <source>
        <dbReference type="ARBA" id="ARBA00022692"/>
    </source>
</evidence>
<dbReference type="PANTHER" id="PTHR30250">
    <property type="entry name" value="PST FAMILY PREDICTED COLANIC ACID TRANSPORTER"/>
    <property type="match status" value="1"/>
</dbReference>
<name>A0ABS2NV57_9BACI</name>
<feature type="transmembrane region" description="Helical" evidence="7">
    <location>
        <begin position="147"/>
        <end position="170"/>
    </location>
</feature>
<dbReference type="EMBL" id="JAFBED010000001">
    <property type="protein sequence ID" value="MBM7618551.1"/>
    <property type="molecule type" value="Genomic_DNA"/>
</dbReference>
<accession>A0ABS2NV57</accession>
<evidence type="ECO:0000256" key="2">
    <source>
        <dbReference type="ARBA" id="ARBA00007430"/>
    </source>
</evidence>
<comment type="similarity">
    <text evidence="2">Belongs to the polysaccharide synthase family.</text>
</comment>